<name>A0A9P6CTP1_9AGAR</name>
<dbReference type="Proteomes" id="UP000807469">
    <property type="component" value="Unassembled WGS sequence"/>
</dbReference>
<dbReference type="EMBL" id="MU155619">
    <property type="protein sequence ID" value="KAF9471803.1"/>
    <property type="molecule type" value="Genomic_DNA"/>
</dbReference>
<protein>
    <submittedName>
        <fullName evidence="2">Uncharacterized protein</fullName>
    </submittedName>
</protein>
<evidence type="ECO:0000313" key="3">
    <source>
        <dbReference type="Proteomes" id="UP000807469"/>
    </source>
</evidence>
<reference evidence="2" key="1">
    <citation type="submission" date="2020-11" db="EMBL/GenBank/DDBJ databases">
        <authorList>
            <consortium name="DOE Joint Genome Institute"/>
            <person name="Ahrendt S."/>
            <person name="Riley R."/>
            <person name="Andreopoulos W."/>
            <person name="Labutti K."/>
            <person name="Pangilinan J."/>
            <person name="Ruiz-Duenas F.J."/>
            <person name="Barrasa J.M."/>
            <person name="Sanchez-Garcia M."/>
            <person name="Camarero S."/>
            <person name="Miyauchi S."/>
            <person name="Serrano A."/>
            <person name="Linde D."/>
            <person name="Babiker R."/>
            <person name="Drula E."/>
            <person name="Ayuso-Fernandez I."/>
            <person name="Pacheco R."/>
            <person name="Padilla G."/>
            <person name="Ferreira P."/>
            <person name="Barriuso J."/>
            <person name="Kellner H."/>
            <person name="Castanera R."/>
            <person name="Alfaro M."/>
            <person name="Ramirez L."/>
            <person name="Pisabarro A.G."/>
            <person name="Kuo A."/>
            <person name="Tritt A."/>
            <person name="Lipzen A."/>
            <person name="He G."/>
            <person name="Yan M."/>
            <person name="Ng V."/>
            <person name="Cullen D."/>
            <person name="Martin F."/>
            <person name="Rosso M.-N."/>
            <person name="Henrissat B."/>
            <person name="Hibbett D."/>
            <person name="Martinez A.T."/>
            <person name="Grigoriev I.V."/>
        </authorList>
    </citation>
    <scope>NUCLEOTIDE SEQUENCE</scope>
    <source>
        <strain evidence="2">CIRM-BRFM 674</strain>
    </source>
</reference>
<accession>A0A9P6CTP1</accession>
<evidence type="ECO:0000256" key="1">
    <source>
        <dbReference type="SAM" id="SignalP"/>
    </source>
</evidence>
<proteinExistence type="predicted"/>
<feature type="signal peptide" evidence="1">
    <location>
        <begin position="1"/>
        <end position="24"/>
    </location>
</feature>
<keyword evidence="3" id="KW-1185">Reference proteome</keyword>
<sequence>MVKLSTFVFTIVLCAASAFSVAISHRPHDNAVDTSTTGRSQLQSPQTLAVREPGWFSLASKLFQGAAKASKSKKAVVKAVKSKKGRKVMKKVAKGAYTVVENY</sequence>
<keyword evidence="1" id="KW-0732">Signal</keyword>
<evidence type="ECO:0000313" key="2">
    <source>
        <dbReference type="EMBL" id="KAF9471803.1"/>
    </source>
</evidence>
<feature type="chain" id="PRO_5040426306" evidence="1">
    <location>
        <begin position="25"/>
        <end position="103"/>
    </location>
</feature>
<dbReference type="OrthoDB" id="3113988at2759"/>
<organism evidence="2 3">
    <name type="scientific">Pholiota conissans</name>
    <dbReference type="NCBI Taxonomy" id="109636"/>
    <lineage>
        <taxon>Eukaryota</taxon>
        <taxon>Fungi</taxon>
        <taxon>Dikarya</taxon>
        <taxon>Basidiomycota</taxon>
        <taxon>Agaricomycotina</taxon>
        <taxon>Agaricomycetes</taxon>
        <taxon>Agaricomycetidae</taxon>
        <taxon>Agaricales</taxon>
        <taxon>Agaricineae</taxon>
        <taxon>Strophariaceae</taxon>
        <taxon>Pholiota</taxon>
    </lineage>
</organism>
<dbReference type="AlphaFoldDB" id="A0A9P6CTP1"/>
<comment type="caution">
    <text evidence="2">The sequence shown here is derived from an EMBL/GenBank/DDBJ whole genome shotgun (WGS) entry which is preliminary data.</text>
</comment>
<gene>
    <name evidence="2" type="ORF">BDN70DRAFT_938660</name>
</gene>